<evidence type="ECO:0000256" key="1">
    <source>
        <dbReference type="ARBA" id="ARBA00007398"/>
    </source>
</evidence>
<proteinExistence type="inferred from homology"/>
<sequence length="695" mass="80425">MPAVIGLEKLRAYFGTKAESFIPYLLHNTYVVIDAPNLLWRVLLGNERMHYFGGEYQFLFGKISKYLRMLRDCDVNPILIFGGQHIDMRVPLKTRRGRNQRRFNRWKQILEEKDPCGNKCLVKRPLILAENVLLDAAERFQFSHFACETDRHLNAVELATYLGCPLIASNSNYYLFTSDTIPPCTLIPTELIQWDVKQLNIQCERCQTLRKACHVLSCKKFDLSGSPLKCLNPKLKPLLPLLFDNDSASSMHKWEDCVREIDTRVKWLSQFNNNDLVKPMVAVLAQIDQKQLISKESTILKSMFFYIMGSVTMNRKIRFLNLPSQLPCRNRSESHLKEIYKDAFNRALSYLRSDDNANSGISLGIRENPIDSREVESVIGNWPITLTEKFCRSEFTGYALDALYAPDGVLLADAHEDTSLPQSVHKVSGKLREMQYNILFGLEDRLGRVETKCFGVVDHYVTELMLLDGQYQPIRVPCNPHHLDPAEEQSTEQFMSKHFGQTKLTDPFDRQLYWIVSFWFRNSTLAGNQCETVDDSPLALAFTANAYMWKFKQYGNRKIPQLVEQVQTICRNGSLFDEGFRVSVVHQLTELQLVAYEMNVLSHLVSGILLSYANRGQQIVHNEKLWVWRMFGSCQLIYWLTIDLERVSSNKRMEYLKEQLMPELAGPQLSRNKQCTLQQAINEFDMFWDTMKAAF</sequence>
<reference evidence="2" key="1">
    <citation type="submission" date="2019-05" db="EMBL/GenBank/DDBJ databases">
        <title>Annotation for the trematode Fasciolopsis buski.</title>
        <authorList>
            <person name="Choi Y.-J."/>
        </authorList>
    </citation>
    <scope>NUCLEOTIDE SEQUENCE</scope>
    <source>
        <strain evidence="2">HT</strain>
        <tissue evidence="2">Whole worm</tissue>
    </source>
</reference>
<accession>A0A8E0RPB3</accession>
<evidence type="ECO:0000313" key="2">
    <source>
        <dbReference type="EMBL" id="KAA0189551.1"/>
    </source>
</evidence>
<gene>
    <name evidence="2" type="ORF">FBUS_07073</name>
</gene>
<dbReference type="SUPFAM" id="SSF88723">
    <property type="entry name" value="PIN domain-like"/>
    <property type="match status" value="1"/>
</dbReference>
<keyword evidence="3" id="KW-1185">Reference proteome</keyword>
<name>A0A8E0RPB3_9TREM</name>
<evidence type="ECO:0008006" key="4">
    <source>
        <dbReference type="Google" id="ProtNLM"/>
    </source>
</evidence>
<dbReference type="EMBL" id="LUCM01007663">
    <property type="protein sequence ID" value="KAA0189551.1"/>
    <property type="molecule type" value="Genomic_DNA"/>
</dbReference>
<dbReference type="OrthoDB" id="25987at2759"/>
<dbReference type="AlphaFoldDB" id="A0A8E0RPB3"/>
<dbReference type="Proteomes" id="UP000728185">
    <property type="component" value="Unassembled WGS sequence"/>
</dbReference>
<dbReference type="InterPro" id="IPR026832">
    <property type="entry name" value="Asteroid"/>
</dbReference>
<comment type="similarity">
    <text evidence="1">Belongs to the asteroid family.</text>
</comment>
<dbReference type="Gene3D" id="3.40.50.1010">
    <property type="entry name" value="5'-nuclease"/>
    <property type="match status" value="1"/>
</dbReference>
<dbReference type="InterPro" id="IPR029060">
    <property type="entry name" value="PIN-like_dom_sf"/>
</dbReference>
<evidence type="ECO:0000313" key="3">
    <source>
        <dbReference type="Proteomes" id="UP000728185"/>
    </source>
</evidence>
<protein>
    <recommendedName>
        <fullName evidence="4">XPG N-terminal domain-containing protein</fullName>
    </recommendedName>
</protein>
<organism evidence="2 3">
    <name type="scientific">Fasciolopsis buskii</name>
    <dbReference type="NCBI Taxonomy" id="27845"/>
    <lineage>
        <taxon>Eukaryota</taxon>
        <taxon>Metazoa</taxon>
        <taxon>Spiralia</taxon>
        <taxon>Lophotrochozoa</taxon>
        <taxon>Platyhelminthes</taxon>
        <taxon>Trematoda</taxon>
        <taxon>Digenea</taxon>
        <taxon>Plagiorchiida</taxon>
        <taxon>Echinostomata</taxon>
        <taxon>Echinostomatoidea</taxon>
        <taxon>Fasciolidae</taxon>
        <taxon>Fasciolopsis</taxon>
    </lineage>
</organism>
<dbReference type="PANTHER" id="PTHR15665">
    <property type="entry name" value="ASTEROID PROTEIN"/>
    <property type="match status" value="1"/>
</dbReference>
<dbReference type="PANTHER" id="PTHR15665:SF1">
    <property type="entry name" value="PROTEIN ASTEROID HOMOLOG 1"/>
    <property type="match status" value="1"/>
</dbReference>
<comment type="caution">
    <text evidence="2">The sequence shown here is derived from an EMBL/GenBank/DDBJ whole genome shotgun (WGS) entry which is preliminary data.</text>
</comment>